<organism evidence="2 3">
    <name type="scientific">Trichonephila clavata</name>
    <name type="common">Joro spider</name>
    <name type="synonym">Nephila clavata</name>
    <dbReference type="NCBI Taxonomy" id="2740835"/>
    <lineage>
        <taxon>Eukaryota</taxon>
        <taxon>Metazoa</taxon>
        <taxon>Ecdysozoa</taxon>
        <taxon>Arthropoda</taxon>
        <taxon>Chelicerata</taxon>
        <taxon>Arachnida</taxon>
        <taxon>Araneae</taxon>
        <taxon>Araneomorphae</taxon>
        <taxon>Entelegynae</taxon>
        <taxon>Araneoidea</taxon>
        <taxon>Nephilidae</taxon>
        <taxon>Trichonephila</taxon>
    </lineage>
</organism>
<accession>A0A8X6F9T6</accession>
<comment type="caution">
    <text evidence="2">The sequence shown here is derived from an EMBL/GenBank/DDBJ whole genome shotgun (WGS) entry which is preliminary data.</text>
</comment>
<evidence type="ECO:0000313" key="2">
    <source>
        <dbReference type="EMBL" id="GFQ73586.1"/>
    </source>
</evidence>
<gene>
    <name evidence="2" type="ORF">TNCT_622461</name>
</gene>
<evidence type="ECO:0000256" key="1">
    <source>
        <dbReference type="SAM" id="MobiDB-lite"/>
    </source>
</evidence>
<feature type="region of interest" description="Disordered" evidence="1">
    <location>
        <begin position="45"/>
        <end position="73"/>
    </location>
</feature>
<sequence>MTIPQGRLKTDPMCSCSSTESASQAIPKAFFLGERANEKILNDSPKHARLKDNGFTQISQGMLPKRGRKINSL</sequence>
<dbReference type="Proteomes" id="UP000887116">
    <property type="component" value="Unassembled WGS sequence"/>
</dbReference>
<name>A0A8X6F9T6_TRICU</name>
<protein>
    <submittedName>
        <fullName evidence="2">Uncharacterized protein</fullName>
    </submittedName>
</protein>
<dbReference type="OrthoDB" id="10495062at2759"/>
<dbReference type="AlphaFoldDB" id="A0A8X6F9T6"/>
<proteinExistence type="predicted"/>
<reference evidence="2" key="1">
    <citation type="submission" date="2020-07" db="EMBL/GenBank/DDBJ databases">
        <title>Multicomponent nature underlies the extraordinary mechanical properties of spider dragline silk.</title>
        <authorList>
            <person name="Kono N."/>
            <person name="Nakamura H."/>
            <person name="Mori M."/>
            <person name="Yoshida Y."/>
            <person name="Ohtoshi R."/>
            <person name="Malay A.D."/>
            <person name="Moran D.A.P."/>
            <person name="Tomita M."/>
            <person name="Numata K."/>
            <person name="Arakawa K."/>
        </authorList>
    </citation>
    <scope>NUCLEOTIDE SEQUENCE</scope>
</reference>
<dbReference type="EMBL" id="BMAO01011426">
    <property type="protein sequence ID" value="GFQ73586.1"/>
    <property type="molecule type" value="Genomic_DNA"/>
</dbReference>
<keyword evidence="3" id="KW-1185">Reference proteome</keyword>
<evidence type="ECO:0000313" key="3">
    <source>
        <dbReference type="Proteomes" id="UP000887116"/>
    </source>
</evidence>